<feature type="chain" id="PRO_5046432898" evidence="4">
    <location>
        <begin position="30"/>
        <end position="352"/>
    </location>
</feature>
<dbReference type="SUPFAM" id="SSF53850">
    <property type="entry name" value="Periplasmic binding protein-like II"/>
    <property type="match status" value="1"/>
</dbReference>
<dbReference type="EMBL" id="JAWDID010000003">
    <property type="protein sequence ID" value="MDU0339004.1"/>
    <property type="molecule type" value="Genomic_DNA"/>
</dbReference>
<dbReference type="PANTHER" id="PTHR35841:SF1">
    <property type="entry name" value="PHOSPHONATES-BINDING PERIPLASMIC PROTEIN"/>
    <property type="match status" value="1"/>
</dbReference>
<feature type="region of interest" description="Disordered" evidence="3">
    <location>
        <begin position="323"/>
        <end position="352"/>
    </location>
</feature>
<keyword evidence="6" id="KW-1185">Reference proteome</keyword>
<accession>A0ABU3S2J3</accession>
<reference evidence="5 6" key="1">
    <citation type="submission" date="2023-09" db="EMBL/GenBank/DDBJ databases">
        <title>Whole genome shotgun sequencing (WGS) of Bosea sp. ZW T0_25, isolated from stored onions (Allium cepa).</title>
        <authorList>
            <person name="Stoll D.A."/>
            <person name="Huch M."/>
        </authorList>
    </citation>
    <scope>NUCLEOTIDE SEQUENCE [LARGE SCALE GENOMIC DNA]</scope>
    <source>
        <strain evidence="5 6">ZW T0_25</strain>
    </source>
</reference>
<evidence type="ECO:0000313" key="5">
    <source>
        <dbReference type="EMBL" id="MDU0339004.1"/>
    </source>
</evidence>
<dbReference type="Gene3D" id="3.40.190.10">
    <property type="entry name" value="Periplasmic binding protein-like II"/>
    <property type="match status" value="2"/>
</dbReference>
<protein>
    <submittedName>
        <fullName evidence="5">Phosphate/phosphite/phosphonate ABC transporter substrate-binding protein</fullName>
    </submittedName>
</protein>
<evidence type="ECO:0000256" key="1">
    <source>
        <dbReference type="ARBA" id="ARBA00007162"/>
    </source>
</evidence>
<feature type="compositionally biased region" description="Basic and acidic residues" evidence="3">
    <location>
        <begin position="328"/>
        <end position="340"/>
    </location>
</feature>
<proteinExistence type="inferred from homology"/>
<evidence type="ECO:0000256" key="2">
    <source>
        <dbReference type="ARBA" id="ARBA00022729"/>
    </source>
</evidence>
<evidence type="ECO:0000256" key="3">
    <source>
        <dbReference type="SAM" id="MobiDB-lite"/>
    </source>
</evidence>
<comment type="caution">
    <text evidence="5">The sequence shown here is derived from an EMBL/GenBank/DDBJ whole genome shotgun (WGS) entry which is preliminary data.</text>
</comment>
<dbReference type="InterPro" id="IPR005770">
    <property type="entry name" value="PhnD"/>
</dbReference>
<gene>
    <name evidence="5" type="primary">phnD</name>
    <name evidence="5" type="ORF">RKE40_03895</name>
</gene>
<dbReference type="Proteomes" id="UP001254257">
    <property type="component" value="Unassembled WGS sequence"/>
</dbReference>
<name>A0ABU3S2J3_9HYPH</name>
<sequence>MFDLKFVRLAAAAPLAFAFMASTAIPAQAQDSCTNRGQLDTNYCDANNDLVADVPTDASKLKDPSALVWAYTPVEDPAVYANIFKPLTDHLATCTGKRIVYYPVQSNSAEIEAMRSGRLHFAGFSTGPTGFAVNLAGAIPFAAKGSAEGVRGYNLVAVVKKDSPYQKLADLKGKKVAHTSPSSNSGNLAPRVLFPEHGLEAEKDYKPLMSGGHDKSILGVVSGDYDMGAVAGDVYERMIVRGTIKKDDTREIYRSAVFPTSSFAYAHDLKPELAKKLTDCFFSFRFTPEMTKEFNGDDRFLPITYQKDWAIVRDVAEKSGTPYNKAAYDAESKREADAAAKKKAQPAPAKAP</sequence>
<dbReference type="Pfam" id="PF12974">
    <property type="entry name" value="Phosphonate-bd"/>
    <property type="match status" value="1"/>
</dbReference>
<dbReference type="NCBIfam" id="TIGR01098">
    <property type="entry name" value="3A0109s03R"/>
    <property type="match status" value="1"/>
</dbReference>
<feature type="signal peptide" evidence="4">
    <location>
        <begin position="1"/>
        <end position="29"/>
    </location>
</feature>
<evidence type="ECO:0000256" key="4">
    <source>
        <dbReference type="SAM" id="SignalP"/>
    </source>
</evidence>
<organism evidence="5 6">
    <name type="scientific">Bosea rubneri</name>
    <dbReference type="NCBI Taxonomy" id="3075434"/>
    <lineage>
        <taxon>Bacteria</taxon>
        <taxon>Pseudomonadati</taxon>
        <taxon>Pseudomonadota</taxon>
        <taxon>Alphaproteobacteria</taxon>
        <taxon>Hyphomicrobiales</taxon>
        <taxon>Boseaceae</taxon>
        <taxon>Bosea</taxon>
    </lineage>
</organism>
<evidence type="ECO:0000313" key="6">
    <source>
        <dbReference type="Proteomes" id="UP001254257"/>
    </source>
</evidence>
<keyword evidence="2 4" id="KW-0732">Signal</keyword>
<dbReference type="PANTHER" id="PTHR35841">
    <property type="entry name" value="PHOSPHONATES-BINDING PERIPLASMIC PROTEIN"/>
    <property type="match status" value="1"/>
</dbReference>
<comment type="similarity">
    <text evidence="1">Belongs to the phosphate/phosphite/phosphonate binding protein family.</text>
</comment>